<dbReference type="InterPro" id="IPR013785">
    <property type="entry name" value="Aldolase_TIM"/>
</dbReference>
<evidence type="ECO:0000256" key="2">
    <source>
        <dbReference type="ARBA" id="ARBA00022643"/>
    </source>
</evidence>
<protein>
    <submittedName>
        <fullName evidence="4">2-nitropropane dioxygenase</fullName>
    </submittedName>
</protein>
<proteinExistence type="predicted"/>
<evidence type="ECO:0000256" key="1">
    <source>
        <dbReference type="ARBA" id="ARBA00022630"/>
    </source>
</evidence>
<accession>A0A5K0U7A9</accession>
<keyword evidence="2" id="KW-0288">FMN</keyword>
<name>A0A5K0U7A9_9VIRU</name>
<dbReference type="PANTHER" id="PTHR32332">
    <property type="entry name" value="2-NITROPROPANE DIOXYGENASE"/>
    <property type="match status" value="1"/>
</dbReference>
<dbReference type="GO" id="GO:0051213">
    <property type="term" value="F:dioxygenase activity"/>
    <property type="evidence" value="ECO:0007669"/>
    <property type="project" value="UniProtKB-KW"/>
</dbReference>
<reference evidence="4 5" key="1">
    <citation type="submission" date="2018-10" db="EMBL/GenBank/DDBJ databases">
        <authorList>
            <consortium name="IHU Genomes"/>
        </authorList>
    </citation>
    <scope>NUCLEOTIDE SEQUENCE [LARGE SCALE GENOMIC DNA]</scope>
    <source>
        <strain evidence="4 5">A1</strain>
    </source>
</reference>
<dbReference type="SUPFAM" id="SSF51412">
    <property type="entry name" value="Inosine monophosphate dehydrogenase (IMPDH)"/>
    <property type="match status" value="1"/>
</dbReference>
<dbReference type="Pfam" id="PF03060">
    <property type="entry name" value="NMO"/>
    <property type="match status" value="1"/>
</dbReference>
<organism evidence="4 5">
    <name type="scientific">Yasminevirus sp. GU-2018</name>
    <dbReference type="NCBI Taxonomy" id="2420051"/>
    <lineage>
        <taxon>Viruses</taxon>
        <taxon>Varidnaviria</taxon>
        <taxon>Bamfordvirae</taxon>
        <taxon>Nucleocytoviricota</taxon>
        <taxon>Megaviricetes</taxon>
        <taxon>Imitervirales</taxon>
        <taxon>Mimiviridae</taxon>
        <taxon>Klosneuvirinae</taxon>
        <taxon>Yasminevirus</taxon>
        <taxon>Yasminevirus saudimassiliense</taxon>
    </lineage>
</organism>
<keyword evidence="4" id="KW-0223">Dioxygenase</keyword>
<dbReference type="EMBL" id="UPSH01000001">
    <property type="protein sequence ID" value="VBB17617.1"/>
    <property type="molecule type" value="Genomic_DNA"/>
</dbReference>
<dbReference type="InterPro" id="IPR004136">
    <property type="entry name" value="NMO"/>
</dbReference>
<dbReference type="Proteomes" id="UP000594342">
    <property type="component" value="Unassembled WGS sequence"/>
</dbReference>
<evidence type="ECO:0000256" key="3">
    <source>
        <dbReference type="ARBA" id="ARBA00023002"/>
    </source>
</evidence>
<comment type="caution">
    <text evidence="4">The sequence shown here is derived from an EMBL/GenBank/DDBJ whole genome shotgun (WGS) entry which is preliminary data.</text>
</comment>
<dbReference type="GO" id="GO:0018580">
    <property type="term" value="F:nitronate monooxygenase activity"/>
    <property type="evidence" value="ECO:0007669"/>
    <property type="project" value="InterPro"/>
</dbReference>
<evidence type="ECO:0000313" key="5">
    <source>
        <dbReference type="Proteomes" id="UP000594342"/>
    </source>
</evidence>
<keyword evidence="1" id="KW-0285">Flavoprotein</keyword>
<keyword evidence="3" id="KW-0560">Oxidoreductase</keyword>
<gene>
    <name evidence="4" type="ORF">YASMINEVIRUS_80</name>
</gene>
<dbReference type="Gene3D" id="3.20.20.70">
    <property type="entry name" value="Aldolase class I"/>
    <property type="match status" value="1"/>
</dbReference>
<keyword evidence="5" id="KW-1185">Reference proteome</keyword>
<evidence type="ECO:0000313" key="4">
    <source>
        <dbReference type="EMBL" id="VBB17617.1"/>
    </source>
</evidence>
<dbReference type="PANTHER" id="PTHR32332:SF31">
    <property type="entry name" value="2-NITROPROPANE DIOXYGENASE FAMILY, PUTATIVE (AFU_ORTHOLOGUE AFUA_2G09850)-RELATED"/>
    <property type="match status" value="1"/>
</dbReference>
<dbReference type="CDD" id="cd04730">
    <property type="entry name" value="NPD_like"/>
    <property type="match status" value="1"/>
</dbReference>
<sequence length="374" mass="40200">MSQNFSTEITRSFNIRHPILLAGMNAASGPTLAAAVCNAGGMGVIGGLNYTPKMLRMMISELKAQLIDKNAPFGVDLLLPKVGEGARKTNYDYTHGHLDELIDIIIEENVKLFVSAVGVPSKEIVLRLHSAGIFVMNMVGSPKHVEKALEVGVDILCAQGGEGGGHTGDIGTMVLIPAVVDAVKGRKSPLTGRQIQVIGAGGIYDGRTLVAALSLGASAVWVGTRFVASVESSAPDPHKQAVIETQHDGTVKTLVFSGRPLRISDSPYAKDWETVRREKMLKLLSEGVVPANYDLDNFQKGEIPEEDIPHLMKHASDGKKPYPHLMGQVCGSIKRLETAKEIVDSMIREAQEVVRGLELLLEQNVVVSTGRSKL</sequence>